<keyword evidence="1" id="KW-0812">Transmembrane</keyword>
<keyword evidence="1" id="KW-0472">Membrane</keyword>
<dbReference type="RefSeq" id="WP_092483468.1">
    <property type="nucleotide sequence ID" value="NZ_FOYM01000014.1"/>
</dbReference>
<reference evidence="3" key="1">
    <citation type="submission" date="2016-10" db="EMBL/GenBank/DDBJ databases">
        <authorList>
            <person name="Varghese N."/>
            <person name="Submissions S."/>
        </authorList>
    </citation>
    <scope>NUCLEOTIDE SEQUENCE [LARGE SCALE GENOMIC DNA]</scope>
    <source>
        <strain evidence="3">DSM 3669</strain>
    </source>
</reference>
<evidence type="ECO:0000313" key="2">
    <source>
        <dbReference type="EMBL" id="SFR07071.1"/>
    </source>
</evidence>
<sequence length="127" mass="14765">MEDNVRVFNSYRSLFKINFKIYDFGGKVLPRAIPLDALFMTIILFFPLLPVGYLVFPAHPWVMTILIAGGLSWLLTQMDPQGKFLPVFIADLLSYLFRPKTTNLAGRSICRLRKHRLDWHLPEVIDR</sequence>
<dbReference type="Proteomes" id="UP000199584">
    <property type="component" value="Unassembled WGS sequence"/>
</dbReference>
<evidence type="ECO:0000256" key="1">
    <source>
        <dbReference type="SAM" id="Phobius"/>
    </source>
</evidence>
<dbReference type="Pfam" id="PF12648">
    <property type="entry name" value="TcpE"/>
    <property type="match status" value="1"/>
</dbReference>
<protein>
    <submittedName>
        <fullName evidence="2">TcpE family protein</fullName>
    </submittedName>
</protein>
<organism evidence="2 3">
    <name type="scientific">Desulfoscipio geothermicus DSM 3669</name>
    <dbReference type="NCBI Taxonomy" id="1121426"/>
    <lineage>
        <taxon>Bacteria</taxon>
        <taxon>Bacillati</taxon>
        <taxon>Bacillota</taxon>
        <taxon>Clostridia</taxon>
        <taxon>Eubacteriales</taxon>
        <taxon>Desulfallaceae</taxon>
        <taxon>Desulfoscipio</taxon>
    </lineage>
</organism>
<keyword evidence="3" id="KW-1185">Reference proteome</keyword>
<keyword evidence="1" id="KW-1133">Transmembrane helix</keyword>
<gene>
    <name evidence="2" type="ORF">SAMN05660706_11434</name>
</gene>
<dbReference type="InterPro" id="IPR025608">
    <property type="entry name" value="TcpE"/>
</dbReference>
<proteinExistence type="predicted"/>
<feature type="transmembrane region" description="Helical" evidence="1">
    <location>
        <begin position="61"/>
        <end position="76"/>
    </location>
</feature>
<feature type="transmembrane region" description="Helical" evidence="1">
    <location>
        <begin position="37"/>
        <end position="55"/>
    </location>
</feature>
<accession>A0A1I6DNW4</accession>
<evidence type="ECO:0000313" key="3">
    <source>
        <dbReference type="Proteomes" id="UP000199584"/>
    </source>
</evidence>
<dbReference type="AlphaFoldDB" id="A0A1I6DNW4"/>
<dbReference type="STRING" id="39060.SAMN05660706_11434"/>
<name>A0A1I6DNW4_9FIRM</name>
<dbReference type="OrthoDB" id="1808282at2"/>
<dbReference type="EMBL" id="FOYM01000014">
    <property type="protein sequence ID" value="SFR07071.1"/>
    <property type="molecule type" value="Genomic_DNA"/>
</dbReference>